<reference evidence="1" key="2">
    <citation type="submission" date="2025-09" db="UniProtKB">
        <authorList>
            <consortium name="Ensembl"/>
        </authorList>
    </citation>
    <scope>IDENTIFICATION</scope>
</reference>
<dbReference type="Ensembl" id="ENSCANT00000032687.1">
    <property type="protein sequence ID" value="ENSCANP00000009809.1"/>
    <property type="gene ID" value="ENSCANG00000028315.1"/>
</dbReference>
<proteinExistence type="predicted"/>
<sequence>MSPSHHPSLPSRRLVPLAQFIAAQSLPNGFLVLESSLFLFLKTSALSVCSRESPRSRKGDSSVAAMFLGHESSGGTITRPVRGFCDSFSLPSCSPPALSECPEEMGAESLDLLKPPVPSGSCIALWQEKGSL</sequence>
<dbReference type="OMA" id="ECPEEMG"/>
<organism evidence="1 2">
    <name type="scientific">Colobus angolensis palliatus</name>
    <name type="common">Peters' Angolan colobus</name>
    <dbReference type="NCBI Taxonomy" id="336983"/>
    <lineage>
        <taxon>Eukaryota</taxon>
        <taxon>Metazoa</taxon>
        <taxon>Chordata</taxon>
        <taxon>Craniata</taxon>
        <taxon>Vertebrata</taxon>
        <taxon>Euteleostomi</taxon>
        <taxon>Mammalia</taxon>
        <taxon>Eutheria</taxon>
        <taxon>Euarchontoglires</taxon>
        <taxon>Primates</taxon>
        <taxon>Haplorrhini</taxon>
        <taxon>Catarrhini</taxon>
        <taxon>Cercopithecidae</taxon>
        <taxon>Colobinae</taxon>
        <taxon>Colobus</taxon>
    </lineage>
</organism>
<dbReference type="Proteomes" id="UP000233080">
    <property type="component" value="Unassembled WGS sequence"/>
</dbReference>
<keyword evidence="2" id="KW-1185">Reference proteome</keyword>
<protein>
    <submittedName>
        <fullName evidence="1">Uncharacterized protein</fullName>
    </submittedName>
</protein>
<evidence type="ECO:0000313" key="1">
    <source>
        <dbReference type="Ensembl" id="ENSCANP00000009809.1"/>
    </source>
</evidence>
<dbReference type="AlphaFoldDB" id="A0A2K5HZK8"/>
<evidence type="ECO:0000313" key="2">
    <source>
        <dbReference type="Proteomes" id="UP000233080"/>
    </source>
</evidence>
<accession>A0A2K5HZK8</accession>
<name>A0A2K5HZK8_COLAP</name>
<reference evidence="1" key="1">
    <citation type="submission" date="2025-08" db="UniProtKB">
        <authorList>
            <consortium name="Ensembl"/>
        </authorList>
    </citation>
    <scope>IDENTIFICATION</scope>
</reference>